<proteinExistence type="predicted"/>
<reference evidence="1" key="1">
    <citation type="submission" date="2020-08" db="EMBL/GenBank/DDBJ databases">
        <title>Genome public.</title>
        <authorList>
            <person name="Liu C."/>
            <person name="Sun Q."/>
        </authorList>
    </citation>
    <scope>NUCLEOTIDE SEQUENCE</scope>
    <source>
        <strain evidence="1">NSJ-12</strain>
    </source>
</reference>
<organism evidence="1 2">
    <name type="scientific">Zhenhengia yiwuensis</name>
    <dbReference type="NCBI Taxonomy" id="2763666"/>
    <lineage>
        <taxon>Bacteria</taxon>
        <taxon>Bacillati</taxon>
        <taxon>Bacillota</taxon>
        <taxon>Clostridia</taxon>
        <taxon>Lachnospirales</taxon>
        <taxon>Lachnospiraceae</taxon>
        <taxon>Zhenhengia</taxon>
    </lineage>
</organism>
<name>A0A926IDP5_9FIRM</name>
<accession>A0A926IDP5</accession>
<dbReference type="Proteomes" id="UP000655830">
    <property type="component" value="Unassembled WGS sequence"/>
</dbReference>
<keyword evidence="2" id="KW-1185">Reference proteome</keyword>
<evidence type="ECO:0000313" key="2">
    <source>
        <dbReference type="Proteomes" id="UP000655830"/>
    </source>
</evidence>
<dbReference type="AlphaFoldDB" id="A0A926IDP5"/>
<gene>
    <name evidence="1" type="ORF">H8718_05985</name>
</gene>
<sequence>MAIGAQEVIKGYKLALKFIEGLDEKQFSKWLEGEFTLGLQEVHKSKKVVKEVDKQLVVYEEALKQCQTYEEAQIYLQGLKLSKPKLVELAKSLSACIKSRDNKDQIIEKIIQATVGNRLKMAVLGSKVGS</sequence>
<protein>
    <submittedName>
        <fullName evidence="1">Uncharacterized protein</fullName>
    </submittedName>
</protein>
<dbReference type="RefSeq" id="WP_249332236.1">
    <property type="nucleotide sequence ID" value="NZ_JACRSY010000007.1"/>
</dbReference>
<comment type="caution">
    <text evidence="1">The sequence shown here is derived from an EMBL/GenBank/DDBJ whole genome shotgun (WGS) entry which is preliminary data.</text>
</comment>
<dbReference type="EMBL" id="JACRSY010000007">
    <property type="protein sequence ID" value="MBC8579084.1"/>
    <property type="molecule type" value="Genomic_DNA"/>
</dbReference>
<evidence type="ECO:0000313" key="1">
    <source>
        <dbReference type="EMBL" id="MBC8579084.1"/>
    </source>
</evidence>